<dbReference type="FunFam" id="3.90.80.10:FF:000003">
    <property type="entry name" value="Inorganic pyrophosphatase"/>
    <property type="match status" value="1"/>
</dbReference>
<gene>
    <name evidence="7 8" type="primary">ppa</name>
    <name evidence="8" type="ORF">GCM10011491_18810</name>
</gene>
<accession>A0A916SAT5</accession>
<keyword evidence="5 7" id="KW-0460">Magnesium</keyword>
<sequence length="205" mass="23161">MLPDRFVFVAPRYETRYQGAKRKGASMNIDAISIGSNPPEDINVIVEVPVGGQPIKYEMDKEAGALIVDRFLYTPMTYPGNYGFVPHTLSEDGDPIDVLVCNTRQLVPGCVINVRPIGVLIMEDNSGKDEKIIAVPSPHLTRRYEKVHNYTDLPEITLQQIAHFFEHYKDLEPGKWVKIGDWGDEDYARQFITEAIERAKKVKAA</sequence>
<feature type="binding site" evidence="7">
    <location>
        <position position="97"/>
    </location>
    <ligand>
        <name>Mg(2+)</name>
        <dbReference type="ChEBI" id="CHEBI:18420"/>
        <label>1</label>
    </ligand>
</feature>
<organism evidence="8 9">
    <name type="scientific">Brucella endophytica</name>
    <dbReference type="NCBI Taxonomy" id="1963359"/>
    <lineage>
        <taxon>Bacteria</taxon>
        <taxon>Pseudomonadati</taxon>
        <taxon>Pseudomonadota</taxon>
        <taxon>Alphaproteobacteria</taxon>
        <taxon>Hyphomicrobiales</taxon>
        <taxon>Brucellaceae</taxon>
        <taxon>Brucella/Ochrobactrum group</taxon>
        <taxon>Brucella</taxon>
    </lineage>
</organism>
<dbReference type="CDD" id="cd00412">
    <property type="entry name" value="pyrophosphatase"/>
    <property type="match status" value="1"/>
</dbReference>
<feature type="binding site" evidence="7">
    <location>
        <position position="97"/>
    </location>
    <ligand>
        <name>Mg(2+)</name>
        <dbReference type="ChEBI" id="CHEBI:18420"/>
        <label>2</label>
    </ligand>
</feature>
<name>A0A916SAT5_9HYPH</name>
<comment type="function">
    <text evidence="7">Catalyzes the hydrolysis of inorganic pyrophosphate (PPi) forming two phosphate ions.</text>
</comment>
<feature type="binding site" evidence="7">
    <location>
        <position position="92"/>
    </location>
    <ligand>
        <name>Mg(2+)</name>
        <dbReference type="ChEBI" id="CHEBI:18420"/>
        <label>1</label>
    </ligand>
</feature>
<dbReference type="GO" id="GO:0005737">
    <property type="term" value="C:cytoplasm"/>
    <property type="evidence" value="ECO:0007669"/>
    <property type="project" value="UniProtKB-SubCell"/>
</dbReference>
<reference evidence="8" key="2">
    <citation type="submission" date="2020-09" db="EMBL/GenBank/DDBJ databases">
        <authorList>
            <person name="Sun Q."/>
            <person name="Zhou Y."/>
        </authorList>
    </citation>
    <scope>NUCLEOTIDE SEQUENCE</scope>
    <source>
        <strain evidence="8">CGMCC 1.15082</strain>
    </source>
</reference>
<feature type="binding site" evidence="7">
    <location>
        <position position="82"/>
    </location>
    <ligand>
        <name>substrate</name>
    </ligand>
</feature>
<evidence type="ECO:0000256" key="3">
    <source>
        <dbReference type="ARBA" id="ARBA00022723"/>
    </source>
</evidence>
<reference evidence="8" key="1">
    <citation type="journal article" date="2014" name="Int. J. Syst. Evol. Microbiol.">
        <title>Complete genome sequence of Corynebacterium casei LMG S-19264T (=DSM 44701T), isolated from a smear-ripened cheese.</title>
        <authorList>
            <consortium name="US DOE Joint Genome Institute (JGI-PGF)"/>
            <person name="Walter F."/>
            <person name="Albersmeier A."/>
            <person name="Kalinowski J."/>
            <person name="Ruckert C."/>
        </authorList>
    </citation>
    <scope>NUCLEOTIDE SEQUENCE</scope>
    <source>
        <strain evidence="8">CGMCC 1.15082</strain>
    </source>
</reference>
<evidence type="ECO:0000256" key="5">
    <source>
        <dbReference type="ARBA" id="ARBA00022842"/>
    </source>
</evidence>
<comment type="similarity">
    <text evidence="7">Belongs to the PPase family.</text>
</comment>
<dbReference type="NCBIfam" id="NF002317">
    <property type="entry name" value="PRK01250.1"/>
    <property type="match status" value="1"/>
</dbReference>
<keyword evidence="3 7" id="KW-0479">Metal-binding</keyword>
<keyword evidence="2 7" id="KW-0963">Cytoplasm</keyword>
<feature type="binding site" evidence="7">
    <location>
        <position position="70"/>
    </location>
    <ligand>
        <name>substrate</name>
    </ligand>
</feature>
<proteinExistence type="inferred from homology"/>
<dbReference type="HAMAP" id="MF_00209">
    <property type="entry name" value="Inorganic_PPase"/>
    <property type="match status" value="1"/>
</dbReference>
<evidence type="ECO:0000256" key="7">
    <source>
        <dbReference type="HAMAP-Rule" id="MF_00209"/>
    </source>
</evidence>
<evidence type="ECO:0000256" key="4">
    <source>
        <dbReference type="ARBA" id="ARBA00022801"/>
    </source>
</evidence>
<dbReference type="PROSITE" id="PS00387">
    <property type="entry name" value="PPASE"/>
    <property type="match status" value="1"/>
</dbReference>
<comment type="cofactor">
    <cofactor evidence="1 7">
        <name>Mg(2+)</name>
        <dbReference type="ChEBI" id="CHEBI:18420"/>
    </cofactor>
</comment>
<evidence type="ECO:0000256" key="6">
    <source>
        <dbReference type="ARBA" id="ARBA00047820"/>
    </source>
</evidence>
<dbReference type="GO" id="GO:0000287">
    <property type="term" value="F:magnesium ion binding"/>
    <property type="evidence" value="ECO:0007669"/>
    <property type="project" value="UniProtKB-UniRule"/>
</dbReference>
<protein>
    <recommendedName>
        <fullName evidence="7">Inorganic pyrophosphatase</fullName>
        <ecNumber evidence="7">3.6.1.1</ecNumber>
    </recommendedName>
    <alternativeName>
        <fullName evidence="7">Pyrophosphate phospho-hydrolase</fullName>
        <shortName evidence="7">PPase</shortName>
    </alternativeName>
</protein>
<evidence type="ECO:0000256" key="1">
    <source>
        <dbReference type="ARBA" id="ARBA00001946"/>
    </source>
</evidence>
<comment type="caution">
    <text evidence="8">The sequence shown here is derived from an EMBL/GenBank/DDBJ whole genome shotgun (WGS) entry which is preliminary data.</text>
</comment>
<dbReference type="EMBL" id="BMHH01000006">
    <property type="protein sequence ID" value="GGA91046.1"/>
    <property type="molecule type" value="Genomic_DNA"/>
</dbReference>
<comment type="subunit">
    <text evidence="7">Homohexamer.</text>
</comment>
<dbReference type="InterPro" id="IPR008162">
    <property type="entry name" value="Pyrophosphatase"/>
</dbReference>
<evidence type="ECO:0000313" key="9">
    <source>
        <dbReference type="Proteomes" id="UP000646478"/>
    </source>
</evidence>
<dbReference type="InterPro" id="IPR036649">
    <property type="entry name" value="Pyrophosphatase_sf"/>
</dbReference>
<dbReference type="Gene3D" id="3.90.80.10">
    <property type="entry name" value="Inorganic pyrophosphatase"/>
    <property type="match status" value="1"/>
</dbReference>
<evidence type="ECO:0000313" key="8">
    <source>
        <dbReference type="EMBL" id="GGA91046.1"/>
    </source>
</evidence>
<comment type="subcellular location">
    <subcellularLocation>
        <location evidence="7">Cytoplasm</location>
    </subcellularLocation>
</comment>
<dbReference type="Pfam" id="PF00719">
    <property type="entry name" value="Pyrophosphatase"/>
    <property type="match status" value="1"/>
</dbReference>
<dbReference type="Proteomes" id="UP000646478">
    <property type="component" value="Unassembled WGS sequence"/>
</dbReference>
<dbReference type="GO" id="GO:0006796">
    <property type="term" value="P:phosphate-containing compound metabolic process"/>
    <property type="evidence" value="ECO:0007669"/>
    <property type="project" value="InterPro"/>
</dbReference>
<evidence type="ECO:0000256" key="2">
    <source>
        <dbReference type="ARBA" id="ARBA00022490"/>
    </source>
</evidence>
<keyword evidence="4 7" id="KW-0378">Hydrolase</keyword>
<dbReference type="PANTHER" id="PTHR10286">
    <property type="entry name" value="INORGANIC PYROPHOSPHATASE"/>
    <property type="match status" value="1"/>
</dbReference>
<feature type="binding site" evidence="7">
    <location>
        <position position="129"/>
    </location>
    <ligand>
        <name>Mg(2+)</name>
        <dbReference type="ChEBI" id="CHEBI:18420"/>
        <label>1</label>
    </ligand>
</feature>
<feature type="binding site" evidence="7">
    <location>
        <position position="168"/>
    </location>
    <ligand>
        <name>substrate</name>
    </ligand>
</feature>
<dbReference type="GO" id="GO:0004427">
    <property type="term" value="F:inorganic diphosphate phosphatase activity"/>
    <property type="evidence" value="ECO:0007669"/>
    <property type="project" value="UniProtKB-UniRule"/>
</dbReference>
<dbReference type="EC" id="3.6.1.1" evidence="7"/>
<keyword evidence="9" id="KW-1185">Reference proteome</keyword>
<feature type="binding site" evidence="7">
    <location>
        <position position="56"/>
    </location>
    <ligand>
        <name>substrate</name>
    </ligand>
</feature>
<dbReference type="AlphaFoldDB" id="A0A916SAT5"/>
<comment type="catalytic activity">
    <reaction evidence="6 7">
        <text>diphosphate + H2O = 2 phosphate + H(+)</text>
        <dbReference type="Rhea" id="RHEA:24576"/>
        <dbReference type="ChEBI" id="CHEBI:15377"/>
        <dbReference type="ChEBI" id="CHEBI:15378"/>
        <dbReference type="ChEBI" id="CHEBI:33019"/>
        <dbReference type="ChEBI" id="CHEBI:43474"/>
        <dbReference type="EC" id="3.6.1.1"/>
    </reaction>
</comment>
<dbReference type="SUPFAM" id="SSF50324">
    <property type="entry name" value="Inorganic pyrophosphatase"/>
    <property type="match status" value="1"/>
</dbReference>